<dbReference type="Proteomes" id="UP000176846">
    <property type="component" value="Unassembled WGS sequence"/>
</dbReference>
<dbReference type="Gene3D" id="1.20.81.30">
    <property type="entry name" value="Type II secretion system (T2SS), domain F"/>
    <property type="match status" value="2"/>
</dbReference>
<dbReference type="PANTHER" id="PTHR30012">
    <property type="entry name" value="GENERAL SECRETION PATHWAY PROTEIN"/>
    <property type="match status" value="1"/>
</dbReference>
<dbReference type="EMBL" id="MGEK01000023">
    <property type="protein sequence ID" value="OGL82180.1"/>
    <property type="molecule type" value="Genomic_DNA"/>
</dbReference>
<keyword evidence="3 9" id="KW-0813">Transport</keyword>
<feature type="domain" description="Type II secretion system protein GspF" evidence="11">
    <location>
        <begin position="29"/>
        <end position="149"/>
    </location>
</feature>
<evidence type="ECO:0000256" key="10">
    <source>
        <dbReference type="SAM" id="Phobius"/>
    </source>
</evidence>
<evidence type="ECO:0000256" key="9">
    <source>
        <dbReference type="RuleBase" id="RU003923"/>
    </source>
</evidence>
<dbReference type="FunFam" id="1.20.81.30:FF:000001">
    <property type="entry name" value="Type II secretion system protein F"/>
    <property type="match status" value="1"/>
</dbReference>
<evidence type="ECO:0000256" key="5">
    <source>
        <dbReference type="ARBA" id="ARBA00022519"/>
    </source>
</evidence>
<evidence type="ECO:0000313" key="12">
    <source>
        <dbReference type="EMBL" id="OGL82180.1"/>
    </source>
</evidence>
<comment type="subcellular location">
    <subcellularLocation>
        <location evidence="1">Cell inner membrane</location>
        <topology evidence="1">Multi-pass membrane protein</topology>
    </subcellularLocation>
    <subcellularLocation>
        <location evidence="9">Cell membrane</location>
        <topology evidence="9">Multi-pass membrane protein</topology>
    </subcellularLocation>
</comment>
<evidence type="ECO:0000256" key="3">
    <source>
        <dbReference type="ARBA" id="ARBA00022448"/>
    </source>
</evidence>
<feature type="transmembrane region" description="Helical" evidence="10">
    <location>
        <begin position="180"/>
        <end position="198"/>
    </location>
</feature>
<dbReference type="PANTHER" id="PTHR30012:SF0">
    <property type="entry name" value="TYPE II SECRETION SYSTEM PROTEIN F-RELATED"/>
    <property type="match status" value="1"/>
</dbReference>
<proteinExistence type="inferred from homology"/>
<dbReference type="InterPro" id="IPR018076">
    <property type="entry name" value="T2SS_GspF_dom"/>
</dbReference>
<dbReference type="GO" id="GO:0015628">
    <property type="term" value="P:protein secretion by the type II secretion system"/>
    <property type="evidence" value="ECO:0007669"/>
    <property type="project" value="TreeGrafter"/>
</dbReference>
<dbReference type="GO" id="GO:0005886">
    <property type="term" value="C:plasma membrane"/>
    <property type="evidence" value="ECO:0007669"/>
    <property type="project" value="UniProtKB-SubCell"/>
</dbReference>
<keyword evidence="5" id="KW-0997">Cell inner membrane</keyword>
<evidence type="ECO:0000259" key="11">
    <source>
        <dbReference type="Pfam" id="PF00482"/>
    </source>
</evidence>
<evidence type="ECO:0000256" key="8">
    <source>
        <dbReference type="ARBA" id="ARBA00023136"/>
    </source>
</evidence>
<organism evidence="12 13">
    <name type="scientific">Candidatus Uhrbacteria bacterium RIFCSPLOWO2_01_FULL_47_25</name>
    <dbReference type="NCBI Taxonomy" id="1802402"/>
    <lineage>
        <taxon>Bacteria</taxon>
        <taxon>Candidatus Uhriibacteriota</taxon>
    </lineage>
</organism>
<reference evidence="12 13" key="1">
    <citation type="journal article" date="2016" name="Nat. Commun.">
        <title>Thousands of microbial genomes shed light on interconnected biogeochemical processes in an aquifer system.</title>
        <authorList>
            <person name="Anantharaman K."/>
            <person name="Brown C.T."/>
            <person name="Hug L.A."/>
            <person name="Sharon I."/>
            <person name="Castelle C.J."/>
            <person name="Probst A.J."/>
            <person name="Thomas B.C."/>
            <person name="Singh A."/>
            <person name="Wilkins M.J."/>
            <person name="Karaoz U."/>
            <person name="Brodie E.L."/>
            <person name="Williams K.H."/>
            <person name="Hubbard S.S."/>
            <person name="Banfield J.F."/>
        </authorList>
    </citation>
    <scope>NUCLEOTIDE SEQUENCE [LARGE SCALE GENOMIC DNA]</scope>
</reference>
<comment type="caution">
    <text evidence="12">The sequence shown here is derived from an EMBL/GenBank/DDBJ whole genome shotgun (WGS) entry which is preliminary data.</text>
</comment>
<name>A0A1F7UV71_9BACT</name>
<keyword evidence="7 10" id="KW-1133">Transmembrane helix</keyword>
<sequence>MTRLSGKKLLGATLTIGGVGLTAKAVTAKHLAVMLKSGLSITEALSVARDSADGKLSRVLANILKSVESGHTLSSSLAEYPKVFSGFFVNAVYAGETSGTLSESLENVAEQLEKEKELIGKVRGAMVYPAIVLVVAVILGAVMSFMVLPKIIPLFEGLKADLPFSTRMLIKFSRFMEQRGEIALVSLALFIILTSWLSRRTFTQPFTHYLLLHTPIVKKISRNVNLARFCRTLGMLLKSGVTIDSALHITAETTRNYYYRRALEQISRDVGRGAKLSESLERVGHIFPPLVTRMIKVGEESGRYEETLFYLANFYEVEVDTATKSLSAAIEPALLLVMGLAVGFLAISIITPIYDITGRIGR</sequence>
<dbReference type="InterPro" id="IPR001992">
    <property type="entry name" value="T2SS_GspF/T4SS_PilC_CS"/>
</dbReference>
<evidence type="ECO:0000256" key="7">
    <source>
        <dbReference type="ARBA" id="ARBA00022989"/>
    </source>
</evidence>
<comment type="similarity">
    <text evidence="2 9">Belongs to the GSP F family.</text>
</comment>
<dbReference type="PROSITE" id="PS00874">
    <property type="entry name" value="T2SP_F"/>
    <property type="match status" value="1"/>
</dbReference>
<gene>
    <name evidence="12" type="ORF">A2936_01295</name>
</gene>
<protein>
    <recommendedName>
        <fullName evidence="11">Type II secretion system protein GspF domain-containing protein</fullName>
    </recommendedName>
</protein>
<evidence type="ECO:0000256" key="4">
    <source>
        <dbReference type="ARBA" id="ARBA00022475"/>
    </source>
</evidence>
<accession>A0A1F7UV71</accession>
<feature type="transmembrane region" description="Helical" evidence="10">
    <location>
        <begin position="126"/>
        <end position="148"/>
    </location>
</feature>
<dbReference type="Pfam" id="PF00482">
    <property type="entry name" value="T2SSF"/>
    <property type="match status" value="2"/>
</dbReference>
<keyword evidence="6 9" id="KW-0812">Transmembrane</keyword>
<evidence type="ECO:0000313" key="13">
    <source>
        <dbReference type="Proteomes" id="UP000176846"/>
    </source>
</evidence>
<keyword evidence="8 10" id="KW-0472">Membrane</keyword>
<dbReference type="AlphaFoldDB" id="A0A1F7UV71"/>
<dbReference type="InterPro" id="IPR003004">
    <property type="entry name" value="GspF/PilC"/>
</dbReference>
<dbReference type="PRINTS" id="PR00812">
    <property type="entry name" value="BCTERIALGSPF"/>
</dbReference>
<feature type="domain" description="Type II secretion system protein GspF" evidence="11">
    <location>
        <begin position="229"/>
        <end position="352"/>
    </location>
</feature>
<dbReference type="InterPro" id="IPR042094">
    <property type="entry name" value="T2SS_GspF_sf"/>
</dbReference>
<keyword evidence="4" id="KW-1003">Cell membrane</keyword>
<evidence type="ECO:0000256" key="2">
    <source>
        <dbReference type="ARBA" id="ARBA00005745"/>
    </source>
</evidence>
<evidence type="ECO:0000256" key="6">
    <source>
        <dbReference type="ARBA" id="ARBA00022692"/>
    </source>
</evidence>
<evidence type="ECO:0000256" key="1">
    <source>
        <dbReference type="ARBA" id="ARBA00004429"/>
    </source>
</evidence>
<feature type="transmembrane region" description="Helical" evidence="10">
    <location>
        <begin position="333"/>
        <end position="354"/>
    </location>
</feature>